<keyword evidence="3" id="KW-1185">Reference proteome</keyword>
<name>A0AAE3W4A2_9ACTN</name>
<feature type="transmembrane region" description="Helical" evidence="1">
    <location>
        <begin position="113"/>
        <end position="134"/>
    </location>
</feature>
<organism evidence="2 3">
    <name type="scientific">Catenuloplanes indicus</name>
    <dbReference type="NCBI Taxonomy" id="137267"/>
    <lineage>
        <taxon>Bacteria</taxon>
        <taxon>Bacillati</taxon>
        <taxon>Actinomycetota</taxon>
        <taxon>Actinomycetes</taxon>
        <taxon>Micromonosporales</taxon>
        <taxon>Micromonosporaceae</taxon>
        <taxon>Catenuloplanes</taxon>
    </lineage>
</organism>
<dbReference type="Proteomes" id="UP001240236">
    <property type="component" value="Unassembled WGS sequence"/>
</dbReference>
<evidence type="ECO:0000256" key="1">
    <source>
        <dbReference type="SAM" id="Phobius"/>
    </source>
</evidence>
<accession>A0AAE3W4A2</accession>
<evidence type="ECO:0000313" key="3">
    <source>
        <dbReference type="Proteomes" id="UP001240236"/>
    </source>
</evidence>
<feature type="transmembrane region" description="Helical" evidence="1">
    <location>
        <begin position="34"/>
        <end position="51"/>
    </location>
</feature>
<gene>
    <name evidence="2" type="ORF">J2S42_005975</name>
</gene>
<proteinExistence type="predicted"/>
<dbReference type="RefSeq" id="WP_307244429.1">
    <property type="nucleotide sequence ID" value="NZ_JAUSUZ010000001.1"/>
</dbReference>
<keyword evidence="1" id="KW-0472">Membrane</keyword>
<reference evidence="2 3" key="1">
    <citation type="submission" date="2023-07" db="EMBL/GenBank/DDBJ databases">
        <title>Sequencing the genomes of 1000 actinobacteria strains.</title>
        <authorList>
            <person name="Klenk H.-P."/>
        </authorList>
    </citation>
    <scope>NUCLEOTIDE SEQUENCE [LARGE SCALE GENOMIC DNA]</scope>
    <source>
        <strain evidence="2 3">DSM 44709</strain>
    </source>
</reference>
<keyword evidence="1" id="KW-0812">Transmembrane</keyword>
<evidence type="ECO:0000313" key="2">
    <source>
        <dbReference type="EMBL" id="MDQ0369306.1"/>
    </source>
</evidence>
<comment type="caution">
    <text evidence="2">The sequence shown here is derived from an EMBL/GenBank/DDBJ whole genome shotgun (WGS) entry which is preliminary data.</text>
</comment>
<sequence length="252" mass="29453">MDSDDLFAAREAAWQREAVRRKPVDDDVPGWVRYPARAIALVFVVPIRFLWEIVKRTVLLIGAALSWAGVYLFWLPLRWVWLNIIWLPLRWVWLNVIWPPVRWTGVNLIGKPLRWLFVHLVALPVGWVTVTLIYRPLRWLARALRPAASAVLRGLAWTVEASWSLIERWVFRPIGWALRVLADALAWAWRHSAVPFGRGIAWLWRHTVVPVARGVAWIWSHTVTPVWRFVRDDVWRPIADATRDVLRALSGR</sequence>
<dbReference type="EMBL" id="JAUSUZ010000001">
    <property type="protein sequence ID" value="MDQ0369306.1"/>
    <property type="molecule type" value="Genomic_DNA"/>
</dbReference>
<keyword evidence="1" id="KW-1133">Transmembrane helix</keyword>
<protein>
    <submittedName>
        <fullName evidence="2">Uncharacterized protein</fullName>
    </submittedName>
</protein>
<feature type="transmembrane region" description="Helical" evidence="1">
    <location>
        <begin position="58"/>
        <end position="74"/>
    </location>
</feature>
<dbReference type="AlphaFoldDB" id="A0AAE3W4A2"/>